<reference evidence="1" key="2">
    <citation type="submission" date="2002-08" db="EMBL/GenBank/DDBJ databases">
        <title>Sequence and physical map analysis of Rp1 region of maize and sorghum.</title>
        <authorList>
            <person name="Ramakrishna W."/>
            <person name="Emberton J."/>
            <person name="SanMiguel P."/>
            <person name="Ogden M."/>
            <person name="Llaca V."/>
            <person name="Linton E."/>
            <person name="Messing J."/>
            <person name="Bennetzen J.L."/>
        </authorList>
    </citation>
    <scope>NUCLEOTIDE SEQUENCE</scope>
</reference>
<sequence length="83" mass="9062">MKLHQVKKIKGAGSRVAGASVDKEHEVAGVVDGTLEQALHFKRTNRQSAKNKFHGEDTDGAAGLLLLAGKRKKKGNWKVEKEE</sequence>
<gene>
    <name evidence="1" type="primary">1B</name>
</gene>
<accession>Q84YG1</accession>
<organism evidence="1">
    <name type="scientific">Sorghum bicolor</name>
    <name type="common">Sorghum</name>
    <name type="synonym">Sorghum vulgare</name>
    <dbReference type="NCBI Taxonomy" id="4558"/>
    <lineage>
        <taxon>Eukaryota</taxon>
        <taxon>Viridiplantae</taxon>
        <taxon>Streptophyta</taxon>
        <taxon>Embryophyta</taxon>
        <taxon>Tracheophyta</taxon>
        <taxon>Spermatophyta</taxon>
        <taxon>Magnoliopsida</taxon>
        <taxon>Liliopsida</taxon>
        <taxon>Poales</taxon>
        <taxon>Poaceae</taxon>
        <taxon>PACMAD clade</taxon>
        <taxon>Panicoideae</taxon>
        <taxon>Andropogonodae</taxon>
        <taxon>Andropogoneae</taxon>
        <taxon>Sorghinae</taxon>
        <taxon>Sorghum</taxon>
    </lineage>
</organism>
<proteinExistence type="predicted"/>
<dbReference type="HOGENOM" id="CLU_2547073_0_0_1"/>
<evidence type="ECO:0000313" key="1">
    <source>
        <dbReference type="EMBL" id="AAO16685.1"/>
    </source>
</evidence>
<reference evidence="1" key="1">
    <citation type="journal article" date="2002" name="Plant Physiol.">
        <title>Comparative sequence analysis of the sorghum Rph region and the maize Rp1 resistance gene complex.</title>
        <authorList>
            <person name="Ramakrishna W."/>
            <person name="Emberton J."/>
            <person name="SanMiguel P."/>
            <person name="Ogden M."/>
            <person name="Llaca V."/>
            <person name="Messing J."/>
            <person name="Bennetzen J.L."/>
        </authorList>
    </citation>
    <scope>NUCLEOTIDE SEQUENCE</scope>
</reference>
<name>Q84YG1_SORBI</name>
<dbReference type="AlphaFoldDB" id="Q84YG1"/>
<protein>
    <submittedName>
        <fullName evidence="1">Uncharacterized protein 1B</fullName>
    </submittedName>
</protein>
<dbReference type="EMBL" id="AY144442">
    <property type="protein sequence ID" value="AAO16685.1"/>
    <property type="molecule type" value="Genomic_DNA"/>
</dbReference>